<evidence type="ECO:0000313" key="2">
    <source>
        <dbReference type="Proteomes" id="UP000003860"/>
    </source>
</evidence>
<gene>
    <name evidence="1" type="ORF">Cpap_1456</name>
</gene>
<dbReference type="AlphaFoldDB" id="F1TE98"/>
<proteinExistence type="predicted"/>
<evidence type="ECO:0000313" key="1">
    <source>
        <dbReference type="EMBL" id="EGD47064.1"/>
    </source>
</evidence>
<dbReference type="STRING" id="588581.Cpap_1456"/>
<comment type="caution">
    <text evidence="1">The sequence shown here is derived from an EMBL/GenBank/DDBJ whole genome shotgun (WGS) entry which is preliminary data.</text>
</comment>
<reference evidence="1" key="2">
    <citation type="submission" date="2011-01" db="EMBL/GenBank/DDBJ databases">
        <title>The Non-contiguous Finished genome of Clostridium papyrosolvens.</title>
        <authorList>
            <person name="Lucas S."/>
            <person name="Copeland A."/>
            <person name="Lapidus A."/>
            <person name="Cheng J.-F."/>
            <person name="Goodwin L."/>
            <person name="Pitluck S."/>
            <person name="Misra M."/>
            <person name="Chertkov O."/>
            <person name="Detter J.C."/>
            <person name="Han C."/>
            <person name="Tapia R."/>
            <person name="Land M."/>
            <person name="Hauser L."/>
            <person name="Kyrpides N."/>
            <person name="Ivanova N."/>
            <person name="Pagani I."/>
            <person name="Mouttaki H."/>
            <person name="He Z."/>
            <person name="Zhou J."/>
            <person name="Hemme C.L."/>
            <person name="Woyke T."/>
        </authorList>
    </citation>
    <scope>NUCLEOTIDE SEQUENCE [LARGE SCALE GENOMIC DNA]</scope>
    <source>
        <strain evidence="1">DSM 2782</strain>
    </source>
</reference>
<accession>F1TE98</accession>
<keyword evidence="2" id="KW-1185">Reference proteome</keyword>
<dbReference type="EMBL" id="ACXX02000009">
    <property type="protein sequence ID" value="EGD47064.1"/>
    <property type="molecule type" value="Genomic_DNA"/>
</dbReference>
<protein>
    <submittedName>
        <fullName evidence="1">Uncharacterized protein</fullName>
    </submittedName>
</protein>
<reference evidence="1" key="1">
    <citation type="submission" date="2009-07" db="EMBL/GenBank/DDBJ databases">
        <authorList>
            <consortium name="US DOE Joint Genome Institute (JGI-PGF)"/>
            <person name="Lucas S."/>
            <person name="Copeland A."/>
            <person name="Lapidus A."/>
            <person name="Glavina del Rio T."/>
            <person name="Tice H."/>
            <person name="Bruce D."/>
            <person name="Goodwin L."/>
            <person name="Pitluck S."/>
            <person name="Larimer F."/>
            <person name="Land M.L."/>
            <person name="Mouttaki H."/>
            <person name="He Z."/>
            <person name="Zhou J."/>
            <person name="Hemme C.L."/>
        </authorList>
    </citation>
    <scope>NUCLEOTIDE SEQUENCE [LARGE SCALE GENOMIC DNA]</scope>
    <source>
        <strain evidence="1">DSM 2782</strain>
    </source>
</reference>
<dbReference type="Proteomes" id="UP000003860">
    <property type="component" value="Unassembled WGS sequence"/>
</dbReference>
<sequence>MLTIKIKELKEVLHCDEANLLLNRGWVLLDVTINANIVYMMGRPENVEY</sequence>
<organism evidence="1 2">
    <name type="scientific">Ruminiclostridium papyrosolvens DSM 2782</name>
    <dbReference type="NCBI Taxonomy" id="588581"/>
    <lineage>
        <taxon>Bacteria</taxon>
        <taxon>Bacillati</taxon>
        <taxon>Bacillota</taxon>
        <taxon>Clostridia</taxon>
        <taxon>Eubacteriales</taxon>
        <taxon>Oscillospiraceae</taxon>
        <taxon>Ruminiclostridium</taxon>
    </lineage>
</organism>
<name>F1TE98_9FIRM</name>
<dbReference type="RefSeq" id="WP_004620045.1">
    <property type="nucleotide sequence ID" value="NZ_ACXX02000009.1"/>
</dbReference>